<name>A0A7K1TFC6_9BACT</name>
<evidence type="ECO:0000313" key="3">
    <source>
        <dbReference type="Proteomes" id="UP000441336"/>
    </source>
</evidence>
<organism evidence="2 3">
    <name type="scientific">Hymenobacter ginkgonis</name>
    <dbReference type="NCBI Taxonomy" id="2682976"/>
    <lineage>
        <taxon>Bacteria</taxon>
        <taxon>Pseudomonadati</taxon>
        <taxon>Bacteroidota</taxon>
        <taxon>Cytophagia</taxon>
        <taxon>Cytophagales</taxon>
        <taxon>Hymenobacteraceae</taxon>
        <taxon>Hymenobacter</taxon>
    </lineage>
</organism>
<proteinExistence type="predicted"/>
<dbReference type="PROSITE" id="PS51257">
    <property type="entry name" value="PROKAR_LIPOPROTEIN"/>
    <property type="match status" value="1"/>
</dbReference>
<keyword evidence="3" id="KW-1185">Reference proteome</keyword>
<gene>
    <name evidence="2" type="ORF">GO988_12330</name>
</gene>
<accession>A0A7K1TFC6</accession>
<evidence type="ECO:0000313" key="2">
    <source>
        <dbReference type="EMBL" id="MVN77114.1"/>
    </source>
</evidence>
<dbReference type="EMBL" id="WQKZ01000003">
    <property type="protein sequence ID" value="MVN77114.1"/>
    <property type="molecule type" value="Genomic_DNA"/>
</dbReference>
<evidence type="ECO:0000256" key="1">
    <source>
        <dbReference type="SAM" id="SignalP"/>
    </source>
</evidence>
<dbReference type="Proteomes" id="UP000441336">
    <property type="component" value="Unassembled WGS sequence"/>
</dbReference>
<feature type="chain" id="PRO_5029745115" description="DUF4352 domain-containing protein" evidence="1">
    <location>
        <begin position="25"/>
        <end position="235"/>
    </location>
</feature>
<reference evidence="2 3" key="1">
    <citation type="submission" date="2019-12" db="EMBL/GenBank/DDBJ databases">
        <title>Hymenobacter sp. HMF4947 Genome sequencing and assembly.</title>
        <authorList>
            <person name="Kang H."/>
            <person name="Cha I."/>
            <person name="Kim H."/>
            <person name="Joh K."/>
        </authorList>
    </citation>
    <scope>NUCLEOTIDE SEQUENCE [LARGE SCALE GENOMIC DNA]</scope>
    <source>
        <strain evidence="2 3">HMF4947</strain>
    </source>
</reference>
<keyword evidence="1" id="KW-0732">Signal</keyword>
<dbReference type="AlphaFoldDB" id="A0A7K1TFC6"/>
<protein>
    <recommendedName>
        <fullName evidence="4">DUF4352 domain-containing protein</fullName>
    </recommendedName>
</protein>
<comment type="caution">
    <text evidence="2">The sequence shown here is derived from an EMBL/GenBank/DDBJ whole genome shotgun (WGS) entry which is preliminary data.</text>
</comment>
<dbReference type="RefSeq" id="WP_157565844.1">
    <property type="nucleotide sequence ID" value="NZ_WQKZ01000003.1"/>
</dbReference>
<feature type="signal peptide" evidence="1">
    <location>
        <begin position="1"/>
        <end position="24"/>
    </location>
</feature>
<evidence type="ECO:0008006" key="4">
    <source>
        <dbReference type="Google" id="ProtNLM"/>
    </source>
</evidence>
<sequence>MKQRFTRSLATFLTSCTLLGSGCAGSYTAIRPDRIASYQASPVGAPLQFNYQFDALRLQGRNKKYAKKEQKKGYHVVAVQVKNTTGAEINFSRDAVLYYGDRPVVPVDARLAAKDMKQGVAIYLLYVLLNPTFTKTTTTNGYVTSSEGSTFYVGPFIAGGNMLGASLANNNFRRELEQYDLTNRIIHPGETVYGLLCLREATVAPLRLELRSVAANTPATPAPAAPATSPAPTTN</sequence>